<dbReference type="EMBL" id="JANHOG010001400">
    <property type="protein sequence ID" value="KAJ3537721.1"/>
    <property type="molecule type" value="Genomic_DNA"/>
</dbReference>
<protein>
    <submittedName>
        <fullName evidence="1">Uncharacterized protein</fullName>
    </submittedName>
</protein>
<keyword evidence="2" id="KW-1185">Reference proteome</keyword>
<organism evidence="1 2">
    <name type="scientific">Phlebia brevispora</name>
    <dbReference type="NCBI Taxonomy" id="194682"/>
    <lineage>
        <taxon>Eukaryota</taxon>
        <taxon>Fungi</taxon>
        <taxon>Dikarya</taxon>
        <taxon>Basidiomycota</taxon>
        <taxon>Agaricomycotina</taxon>
        <taxon>Agaricomycetes</taxon>
        <taxon>Polyporales</taxon>
        <taxon>Meruliaceae</taxon>
        <taxon>Phlebia</taxon>
    </lineage>
</organism>
<evidence type="ECO:0000313" key="2">
    <source>
        <dbReference type="Proteomes" id="UP001148662"/>
    </source>
</evidence>
<name>A0ACC1SE85_9APHY</name>
<sequence length="387" mass="43504">MPATDSIAMFAEGTFEEQIKELLDYLSRGQSEEEKAAFLQPFVDAFATPEGQKPLEEDEAKRKQLITLVLKEVKGLGDGKIEGFFNLLFAHFLSLFPLDAAETRGHIVSLLQIITVSDRQSTVKYRILANLFNSLPRRSGLRLTVNKTLIELASANDELEHLDYSGSEVDRWISEWDVSAEEKSAYLKTLSDAFAKSGASNASYNYELLYVKSLPSTSASAPTLDLIATALRLPNVFDFDTLFRIDAITSVKDTDLFALLQIYLNDGLSEYKAWEQKHGDAFAKYNLDKAQLERKIRLLSLTTLAFQNIGRDLTYSVIADLLQVEVSQVERWVIDGIHSRRPGDRKALPDIANVPYHPRKGARIRARTVGGTREASECMEDWTSERP</sequence>
<gene>
    <name evidence="1" type="ORF">NM688_g6635</name>
</gene>
<proteinExistence type="predicted"/>
<reference evidence="1" key="1">
    <citation type="submission" date="2022-07" db="EMBL/GenBank/DDBJ databases">
        <title>Genome Sequence of Phlebia brevispora.</title>
        <authorList>
            <person name="Buettner E."/>
        </authorList>
    </citation>
    <scope>NUCLEOTIDE SEQUENCE</scope>
    <source>
        <strain evidence="1">MPL23</strain>
    </source>
</reference>
<accession>A0ACC1SE85</accession>
<dbReference type="Proteomes" id="UP001148662">
    <property type="component" value="Unassembled WGS sequence"/>
</dbReference>
<comment type="caution">
    <text evidence="1">The sequence shown here is derived from an EMBL/GenBank/DDBJ whole genome shotgun (WGS) entry which is preliminary data.</text>
</comment>
<evidence type="ECO:0000313" key="1">
    <source>
        <dbReference type="EMBL" id="KAJ3537721.1"/>
    </source>
</evidence>